<evidence type="ECO:0000256" key="3">
    <source>
        <dbReference type="ARBA" id="ARBA00022692"/>
    </source>
</evidence>
<dbReference type="GeneID" id="4622038"/>
<dbReference type="EMBL" id="AE016819">
    <property type="protein sequence ID" value="AAS53599.1"/>
    <property type="molecule type" value="Genomic_DNA"/>
</dbReference>
<accession>Q753U7</accession>
<dbReference type="OMA" id="LSECFCN"/>
<keyword evidence="4 7" id="KW-1133">Transmembrane helix</keyword>
<dbReference type="RefSeq" id="NP_985775.1">
    <property type="nucleotide sequence ID" value="NM_211129.1"/>
</dbReference>
<dbReference type="Pfam" id="PF00854">
    <property type="entry name" value="PTR2"/>
    <property type="match status" value="1"/>
</dbReference>
<protein>
    <submittedName>
        <fullName evidence="8">AFR228Wp</fullName>
    </submittedName>
</protein>
<keyword evidence="3 6" id="KW-0812">Transmembrane</keyword>
<evidence type="ECO:0000256" key="7">
    <source>
        <dbReference type="SAM" id="Phobius"/>
    </source>
</evidence>
<evidence type="ECO:0000256" key="5">
    <source>
        <dbReference type="ARBA" id="ARBA00023136"/>
    </source>
</evidence>
<evidence type="ECO:0000313" key="9">
    <source>
        <dbReference type="Proteomes" id="UP000000591"/>
    </source>
</evidence>
<proteinExistence type="inferred from homology"/>
<dbReference type="GO" id="GO:0005886">
    <property type="term" value="C:plasma membrane"/>
    <property type="evidence" value="ECO:0000318"/>
    <property type="project" value="GO_Central"/>
</dbReference>
<name>Q753U7_EREGS</name>
<dbReference type="InterPro" id="IPR036259">
    <property type="entry name" value="MFS_trans_sf"/>
</dbReference>
<dbReference type="PANTHER" id="PTHR11654">
    <property type="entry name" value="OLIGOPEPTIDE TRANSPORTER-RELATED"/>
    <property type="match status" value="1"/>
</dbReference>
<dbReference type="HOGENOM" id="CLU_004790_4_3_1"/>
<feature type="transmembrane region" description="Helical" evidence="7">
    <location>
        <begin position="386"/>
        <end position="407"/>
    </location>
</feature>
<dbReference type="FunCoup" id="Q753U7">
    <property type="interactions" value="1154"/>
</dbReference>
<feature type="transmembrane region" description="Helical" evidence="7">
    <location>
        <begin position="227"/>
        <end position="245"/>
    </location>
</feature>
<sequence>MNEEKETAKVNFVQDLEKEKYITETETLQIPTEHEELTLRRIVTSPKIHLYFICLIEFAERGSFYGTGNRMGNFYQYPLPIGGNGAGAPGPGEQDPGALGKGLAVATAMGLLLKFTSYTFSIITGYISDVYIGQIKMLWIGVWLGVGSHILFIIAALPSVLAHTNVAYALSVVALLSLSLCTSFVKPVLLPLLLQQYPYKTNIVKTLLSGERVIVDRDASLQRMTMVFYWAINVGAFLSLATAYSAQRVGYWLAFTVPLIIYLLMPIVLWKLQEDIKTNEPSRESVLAESLKVLKVCYEWGWIKRYWSGQFWDYAKPTNLIQQGRIGWRKKKAGFYDEKYVYDTKLTISACTIFLYYVIYQMHSNLDEPMRSQAGSMEGEGVPNDLFSNFNPISIIVVMPILDYVLYPLLRRYRINFKPVYRIFCGFMIGCLGSTVGAIIQWRVYNTSPCGYMGATTCPELHHKKSPLSRWLVAIEYALGGTSECLAMTTGYEIAFERSPKKMKGFVLALFMFTVAISSAIILPITPFFKDPYLIQPFAVCAGVGALTAIIFLWRYWDLDKQMKLERELSSPENSS</sequence>
<evidence type="ECO:0000256" key="6">
    <source>
        <dbReference type="RuleBase" id="RU003755"/>
    </source>
</evidence>
<keyword evidence="5 7" id="KW-0472">Membrane</keyword>
<feature type="transmembrane region" description="Helical" evidence="7">
    <location>
        <begin position="340"/>
        <end position="360"/>
    </location>
</feature>
<evidence type="ECO:0000256" key="1">
    <source>
        <dbReference type="ARBA" id="ARBA00004141"/>
    </source>
</evidence>
<dbReference type="PROSITE" id="PS01023">
    <property type="entry name" value="PTR2_2"/>
    <property type="match status" value="1"/>
</dbReference>
<comment type="subcellular location">
    <subcellularLocation>
        <location evidence="1 6">Membrane</location>
        <topology evidence="1 6">Multi-pass membrane protein</topology>
    </subcellularLocation>
</comment>
<dbReference type="SUPFAM" id="SSF103473">
    <property type="entry name" value="MFS general substrate transporter"/>
    <property type="match status" value="1"/>
</dbReference>
<dbReference type="KEGG" id="ago:AGOS_AFR228W"/>
<feature type="transmembrane region" description="Helical" evidence="7">
    <location>
        <begin position="535"/>
        <end position="557"/>
    </location>
</feature>
<feature type="transmembrane region" description="Helical" evidence="7">
    <location>
        <begin position="251"/>
        <end position="270"/>
    </location>
</feature>
<feature type="transmembrane region" description="Helical" evidence="7">
    <location>
        <begin position="419"/>
        <end position="442"/>
    </location>
</feature>
<dbReference type="InParanoid" id="Q753U7"/>
<dbReference type="InterPro" id="IPR000109">
    <property type="entry name" value="POT_fam"/>
</dbReference>
<keyword evidence="6" id="KW-0813">Transport</keyword>
<evidence type="ECO:0000313" key="8">
    <source>
        <dbReference type="EMBL" id="AAS53599.1"/>
    </source>
</evidence>
<reference evidence="9" key="2">
    <citation type="journal article" date="2013" name="G3 (Bethesda)">
        <title>Genomes of Ashbya fungi isolated from insects reveal four mating-type loci, numerous translocations, lack of transposons, and distinct gene duplications.</title>
        <authorList>
            <person name="Dietrich F.S."/>
            <person name="Voegeli S."/>
            <person name="Kuo S."/>
            <person name="Philippsen P."/>
        </authorList>
    </citation>
    <scope>GENOME REANNOTATION</scope>
    <source>
        <strain evidence="9">ATCC 10895 / CBS 109.51 / FGSC 9923 / NRRL Y-1056</strain>
    </source>
</reference>
<evidence type="ECO:0000256" key="4">
    <source>
        <dbReference type="ARBA" id="ARBA00022989"/>
    </source>
</evidence>
<dbReference type="eggNOG" id="KOG1237">
    <property type="taxonomic scope" value="Eukaryota"/>
</dbReference>
<dbReference type="GO" id="GO:0071916">
    <property type="term" value="F:dipeptide transmembrane transporter activity"/>
    <property type="evidence" value="ECO:0000318"/>
    <property type="project" value="GO_Central"/>
</dbReference>
<dbReference type="OrthoDB" id="8904098at2759"/>
<comment type="similarity">
    <text evidence="2 6">Belongs to the major facilitator superfamily. Proton-dependent oligopeptide transporter (POT/PTR) (TC 2.A.17) family.</text>
</comment>
<keyword evidence="9" id="KW-1185">Reference proteome</keyword>
<dbReference type="AlphaFoldDB" id="Q753U7"/>
<dbReference type="Gene3D" id="1.20.1250.20">
    <property type="entry name" value="MFS general substrate transporter like domains"/>
    <property type="match status" value="1"/>
</dbReference>
<feature type="transmembrane region" description="Helical" evidence="7">
    <location>
        <begin position="103"/>
        <end position="126"/>
    </location>
</feature>
<dbReference type="Proteomes" id="UP000000591">
    <property type="component" value="Chromosome VI"/>
</dbReference>
<gene>
    <name evidence="8" type="ORF">AGOS_AFR228W</name>
</gene>
<feature type="transmembrane region" description="Helical" evidence="7">
    <location>
        <begin position="138"/>
        <end position="160"/>
    </location>
</feature>
<evidence type="ECO:0000256" key="2">
    <source>
        <dbReference type="ARBA" id="ARBA00005982"/>
    </source>
</evidence>
<organism evidence="8 9">
    <name type="scientific">Eremothecium gossypii (strain ATCC 10895 / CBS 109.51 / FGSC 9923 / NRRL Y-1056)</name>
    <name type="common">Yeast</name>
    <name type="synonym">Ashbya gossypii</name>
    <dbReference type="NCBI Taxonomy" id="284811"/>
    <lineage>
        <taxon>Eukaryota</taxon>
        <taxon>Fungi</taxon>
        <taxon>Dikarya</taxon>
        <taxon>Ascomycota</taxon>
        <taxon>Saccharomycotina</taxon>
        <taxon>Saccharomycetes</taxon>
        <taxon>Saccharomycetales</taxon>
        <taxon>Saccharomycetaceae</taxon>
        <taxon>Eremothecium</taxon>
    </lineage>
</organism>
<feature type="transmembrane region" description="Helical" evidence="7">
    <location>
        <begin position="471"/>
        <end position="494"/>
    </location>
</feature>
<dbReference type="InterPro" id="IPR018456">
    <property type="entry name" value="PTR2_symporter_CS"/>
</dbReference>
<dbReference type="GO" id="GO:0140206">
    <property type="term" value="P:dipeptide import across plasma membrane"/>
    <property type="evidence" value="ECO:0000318"/>
    <property type="project" value="GO_Central"/>
</dbReference>
<feature type="transmembrane region" description="Helical" evidence="7">
    <location>
        <begin position="166"/>
        <end position="185"/>
    </location>
</feature>
<feature type="transmembrane region" description="Helical" evidence="7">
    <location>
        <begin position="506"/>
        <end position="529"/>
    </location>
</feature>
<reference evidence="8 9" key="1">
    <citation type="journal article" date="2004" name="Science">
        <title>The Ashbya gossypii genome as a tool for mapping the ancient Saccharomyces cerevisiae genome.</title>
        <authorList>
            <person name="Dietrich F.S."/>
            <person name="Voegeli S."/>
            <person name="Brachat S."/>
            <person name="Lerch A."/>
            <person name="Gates K."/>
            <person name="Steiner S."/>
            <person name="Mohr C."/>
            <person name="Pohlmann R."/>
            <person name="Luedi P."/>
            <person name="Choi S."/>
            <person name="Wing R.A."/>
            <person name="Flavier A."/>
            <person name="Gaffney T.D."/>
            <person name="Philippsen P."/>
        </authorList>
    </citation>
    <scope>NUCLEOTIDE SEQUENCE [LARGE SCALE GENOMIC DNA]</scope>
    <source>
        <strain evidence="9">ATCC 10895 / CBS 109.51 / FGSC 9923 / NRRL Y-1056</strain>
    </source>
</reference>